<protein>
    <submittedName>
        <fullName evidence="1">Uncharacterized protein</fullName>
    </submittedName>
</protein>
<evidence type="ECO:0000313" key="1">
    <source>
        <dbReference type="EMBL" id="CAK9178694.1"/>
    </source>
</evidence>
<organism evidence="1 2">
    <name type="scientific">Ilex paraguariensis</name>
    <name type="common">yerba mate</name>
    <dbReference type="NCBI Taxonomy" id="185542"/>
    <lineage>
        <taxon>Eukaryota</taxon>
        <taxon>Viridiplantae</taxon>
        <taxon>Streptophyta</taxon>
        <taxon>Embryophyta</taxon>
        <taxon>Tracheophyta</taxon>
        <taxon>Spermatophyta</taxon>
        <taxon>Magnoliopsida</taxon>
        <taxon>eudicotyledons</taxon>
        <taxon>Gunneridae</taxon>
        <taxon>Pentapetalae</taxon>
        <taxon>asterids</taxon>
        <taxon>campanulids</taxon>
        <taxon>Aquifoliales</taxon>
        <taxon>Aquifoliaceae</taxon>
        <taxon>Ilex</taxon>
    </lineage>
</organism>
<comment type="caution">
    <text evidence="1">The sequence shown here is derived from an EMBL/GenBank/DDBJ whole genome shotgun (WGS) entry which is preliminary data.</text>
</comment>
<sequence>MMEKQVTILLYWGGRMEYGSEGLSYSCPPKGEIVINSGAQLLKLLSKIYTVIGLDRAHNKLKLTCRYHFTLGIGPIMNTYVGLKIDNDELVTSMVNVVLDNPNIASVVLYVEMEECPTSRVTGECSTPMGMQVMDESGMLHFLSNTHLPMYSNITKISLIRYAMSRYTNNRWSYYCLLTAKFTCGFYCWFDV</sequence>
<reference evidence="1 2" key="1">
    <citation type="submission" date="2024-02" db="EMBL/GenBank/DDBJ databases">
        <authorList>
            <person name="Vignale AGUSTIN F."/>
            <person name="Sosa J E."/>
            <person name="Modenutti C."/>
        </authorList>
    </citation>
    <scope>NUCLEOTIDE SEQUENCE [LARGE SCALE GENOMIC DNA]</scope>
</reference>
<gene>
    <name evidence="1" type="ORF">ILEXP_LOCUS48615</name>
</gene>
<dbReference type="Proteomes" id="UP001642360">
    <property type="component" value="Unassembled WGS sequence"/>
</dbReference>
<name>A0ABC8UDP5_9AQUA</name>
<evidence type="ECO:0000313" key="2">
    <source>
        <dbReference type="Proteomes" id="UP001642360"/>
    </source>
</evidence>
<proteinExistence type="predicted"/>
<dbReference type="EMBL" id="CAUOFW020007280">
    <property type="protein sequence ID" value="CAK9178694.1"/>
    <property type="molecule type" value="Genomic_DNA"/>
</dbReference>
<keyword evidence="2" id="KW-1185">Reference proteome</keyword>
<dbReference type="AlphaFoldDB" id="A0ABC8UDP5"/>
<accession>A0ABC8UDP5</accession>